<keyword evidence="3" id="KW-0131">Cell cycle</keyword>
<dbReference type="EMBL" id="CP103424">
    <property type="protein sequence ID" value="UWD35243.1"/>
    <property type="molecule type" value="Genomic_DNA"/>
</dbReference>
<feature type="compositionally biased region" description="Basic and acidic residues" evidence="5">
    <location>
        <begin position="52"/>
        <end position="63"/>
    </location>
</feature>
<reference evidence="6" key="1">
    <citation type="submission" date="2022-08" db="EMBL/GenBank/DDBJ databases">
        <title>Complete genome sequence of Mycoplasma cottewii type strain VIS.</title>
        <authorList>
            <person name="Spergser J."/>
        </authorList>
    </citation>
    <scope>NUCLEOTIDE SEQUENCE</scope>
    <source>
        <strain evidence="6">VIS</strain>
    </source>
</reference>
<evidence type="ECO:0000256" key="5">
    <source>
        <dbReference type="SAM" id="MobiDB-lite"/>
    </source>
</evidence>
<evidence type="ECO:0000313" key="7">
    <source>
        <dbReference type="Proteomes" id="UP001059819"/>
    </source>
</evidence>
<gene>
    <name evidence="6" type="ORF">NX779_01225</name>
</gene>
<evidence type="ECO:0000313" key="6">
    <source>
        <dbReference type="EMBL" id="UWD35243.1"/>
    </source>
</evidence>
<protein>
    <submittedName>
        <fullName evidence="6">Cell division protein SepF</fullName>
    </submittedName>
</protein>
<keyword evidence="1 6" id="KW-0132">Cell division</keyword>
<dbReference type="GO" id="GO:0051301">
    <property type="term" value="P:cell division"/>
    <property type="evidence" value="ECO:0007669"/>
    <property type="project" value="UniProtKB-KW"/>
</dbReference>
<dbReference type="PANTHER" id="PTHR35798">
    <property type="entry name" value="CELL DIVISION PROTEIN SEPF"/>
    <property type="match status" value="1"/>
</dbReference>
<evidence type="ECO:0000256" key="3">
    <source>
        <dbReference type="ARBA" id="ARBA00023306"/>
    </source>
</evidence>
<feature type="region of interest" description="Disordered" evidence="5">
    <location>
        <begin position="52"/>
        <end position="71"/>
    </location>
</feature>
<accession>A0ABY5U180</accession>
<keyword evidence="7" id="KW-1185">Reference proteome</keyword>
<keyword evidence="2" id="KW-0717">Septation</keyword>
<dbReference type="InterPro" id="IPR023052">
    <property type="entry name" value="Cell_div_SepF"/>
</dbReference>
<dbReference type="Proteomes" id="UP001059819">
    <property type="component" value="Chromosome"/>
</dbReference>
<dbReference type="RefSeq" id="WP_259430391.1">
    <property type="nucleotide sequence ID" value="NZ_CP103424.1"/>
</dbReference>
<evidence type="ECO:0000256" key="1">
    <source>
        <dbReference type="ARBA" id="ARBA00022618"/>
    </source>
</evidence>
<organism evidence="6 7">
    <name type="scientific">Mycoplasma cottewii</name>
    <dbReference type="NCBI Taxonomy" id="51364"/>
    <lineage>
        <taxon>Bacteria</taxon>
        <taxon>Bacillati</taxon>
        <taxon>Mycoplasmatota</taxon>
        <taxon>Mollicutes</taxon>
        <taxon>Mycoplasmataceae</taxon>
        <taxon>Mycoplasma</taxon>
    </lineage>
</organism>
<dbReference type="InterPro" id="IPR007561">
    <property type="entry name" value="Cell_div_SepF/SepF-rel"/>
</dbReference>
<dbReference type="InterPro" id="IPR038594">
    <property type="entry name" value="SepF-like_sf"/>
</dbReference>
<evidence type="ECO:0000256" key="2">
    <source>
        <dbReference type="ARBA" id="ARBA00023210"/>
    </source>
</evidence>
<evidence type="ECO:0000256" key="4">
    <source>
        <dbReference type="ARBA" id="ARBA00044936"/>
    </source>
</evidence>
<proteinExistence type="predicted"/>
<dbReference type="Pfam" id="PF04472">
    <property type="entry name" value="SepF"/>
    <property type="match status" value="1"/>
</dbReference>
<dbReference type="PANTHER" id="PTHR35798:SF1">
    <property type="entry name" value="CELL DIVISION PROTEIN SEPF"/>
    <property type="match status" value="1"/>
</dbReference>
<name>A0ABY5U180_9MOLU</name>
<sequence>MWFKKKKNQKVEVTTNIEFPPASIDQNFYESDNNSNENQQLKFTVFDSIQNHENENHDNKNKSIDQSNSNLNSFQNISSKTNVIAPGSFSEVQKITDTLLKEKVVFVDLKKLDLEDKRRFKNFIAGVLYVKNGEYTRLHEMIYKFTIKN</sequence>
<dbReference type="Gene3D" id="3.30.110.150">
    <property type="entry name" value="SepF-like protein"/>
    <property type="match status" value="1"/>
</dbReference>
<comment type="function">
    <text evidence="4">Cell division protein that is part of the divisome complex and is recruited early to the Z-ring. Probably stimulates Z-ring formation, perhaps through the cross-linking of FtsZ protofilaments. Its function overlaps with FtsA.</text>
</comment>